<organism evidence="2 3">
    <name type="scientific">Heligmosomoides polygyrus</name>
    <name type="common">Parasitic roundworm</name>
    <dbReference type="NCBI Taxonomy" id="6339"/>
    <lineage>
        <taxon>Eukaryota</taxon>
        <taxon>Metazoa</taxon>
        <taxon>Ecdysozoa</taxon>
        <taxon>Nematoda</taxon>
        <taxon>Chromadorea</taxon>
        <taxon>Rhabditida</taxon>
        <taxon>Rhabditina</taxon>
        <taxon>Rhabditomorpha</taxon>
        <taxon>Strongyloidea</taxon>
        <taxon>Heligmosomidae</taxon>
        <taxon>Heligmosomoides</taxon>
    </lineage>
</organism>
<keyword evidence="2" id="KW-1185">Reference proteome</keyword>
<evidence type="ECO:0000313" key="3">
    <source>
        <dbReference type="WBParaSite" id="HPBE_0002336601-mRNA-1"/>
    </source>
</evidence>
<accession>A0A3P8CDW4</accession>
<gene>
    <name evidence="1" type="ORF">HPBE_LOCUS23365</name>
</gene>
<protein>
    <submittedName>
        <fullName evidence="1 3">Uncharacterized protein</fullName>
    </submittedName>
</protein>
<evidence type="ECO:0000313" key="1">
    <source>
        <dbReference type="EMBL" id="VDP38317.1"/>
    </source>
</evidence>
<dbReference type="WBParaSite" id="HPBE_0002336601-mRNA-1">
    <property type="protein sequence ID" value="HPBE_0002336601-mRNA-1"/>
    <property type="gene ID" value="HPBE_0002336601"/>
</dbReference>
<dbReference type="Proteomes" id="UP000050761">
    <property type="component" value="Unassembled WGS sequence"/>
</dbReference>
<proteinExistence type="predicted"/>
<accession>A0A183GKZ6</accession>
<dbReference type="OrthoDB" id="5902059at2759"/>
<evidence type="ECO:0000313" key="2">
    <source>
        <dbReference type="Proteomes" id="UP000050761"/>
    </source>
</evidence>
<name>A0A183GKZ6_HELPZ</name>
<dbReference type="EMBL" id="UZAH01034981">
    <property type="protein sequence ID" value="VDP38317.1"/>
    <property type="molecule type" value="Genomic_DNA"/>
</dbReference>
<sequence length="81" mass="8827">MSAADDYTSPTYLKRLVNVSKLSEDAIENDLLTVFSGSYNRSATLKNSALNGSKSSATILSGRVEEENKFSCFRNSMLLPA</sequence>
<reference evidence="3" key="2">
    <citation type="submission" date="2019-09" db="UniProtKB">
        <authorList>
            <consortium name="WormBaseParasite"/>
        </authorList>
    </citation>
    <scope>IDENTIFICATION</scope>
</reference>
<reference evidence="1 2" key="1">
    <citation type="submission" date="2018-11" db="EMBL/GenBank/DDBJ databases">
        <authorList>
            <consortium name="Pathogen Informatics"/>
        </authorList>
    </citation>
    <scope>NUCLEOTIDE SEQUENCE [LARGE SCALE GENOMIC DNA]</scope>
</reference>
<dbReference type="AlphaFoldDB" id="A0A183GKZ6"/>